<dbReference type="GO" id="GO:0035073">
    <property type="term" value="P:pupariation"/>
    <property type="evidence" value="ECO:0007669"/>
    <property type="project" value="EnsemblMetazoa"/>
</dbReference>
<sequence>MNSKFNVCRWMLIALGVCCLLGSSTGSYCSLERMKKYAMEACEHLFMQDEAARRDRRSIDYPHHHMNRLGYGKIHDKHHYISRSNYPPGGYLKVSQEHFHQLSELDVFPRYKPRKPHHDKKQRYKRDHASSSYNNIPYCCFNQCEEEFFC</sequence>
<reference evidence="2 3" key="1">
    <citation type="journal article" date="2007" name="Nature">
        <title>Evolution of genes and genomes on the Drosophila phylogeny.</title>
        <authorList>
            <consortium name="Drosophila 12 Genomes Consortium"/>
            <person name="Clark A.G."/>
            <person name="Eisen M.B."/>
            <person name="Smith D.R."/>
            <person name="Bergman C.M."/>
            <person name="Oliver B."/>
            <person name="Markow T.A."/>
            <person name="Kaufman T.C."/>
            <person name="Kellis M."/>
            <person name="Gelbart W."/>
            <person name="Iyer V.N."/>
            <person name="Pollard D.A."/>
            <person name="Sackton T.B."/>
            <person name="Larracuente A.M."/>
            <person name="Singh N.D."/>
            <person name="Abad J.P."/>
            <person name="Abt D.N."/>
            <person name="Adryan B."/>
            <person name="Aguade M."/>
            <person name="Akashi H."/>
            <person name="Anderson W.W."/>
            <person name="Aquadro C.F."/>
            <person name="Ardell D.H."/>
            <person name="Arguello R."/>
            <person name="Artieri C.G."/>
            <person name="Barbash D.A."/>
            <person name="Barker D."/>
            <person name="Barsanti P."/>
            <person name="Batterham P."/>
            <person name="Batzoglou S."/>
            <person name="Begun D."/>
            <person name="Bhutkar A."/>
            <person name="Blanco E."/>
            <person name="Bosak S.A."/>
            <person name="Bradley R.K."/>
            <person name="Brand A.D."/>
            <person name="Brent M.R."/>
            <person name="Brooks A.N."/>
            <person name="Brown R.H."/>
            <person name="Butlin R.K."/>
            <person name="Caggese C."/>
            <person name="Calvi B.R."/>
            <person name="Bernardo de Carvalho A."/>
            <person name="Caspi A."/>
            <person name="Castrezana S."/>
            <person name="Celniker S.E."/>
            <person name="Chang J.L."/>
            <person name="Chapple C."/>
            <person name="Chatterji S."/>
            <person name="Chinwalla A."/>
            <person name="Civetta A."/>
            <person name="Clifton S.W."/>
            <person name="Comeron J.M."/>
            <person name="Costello J.C."/>
            <person name="Coyne J.A."/>
            <person name="Daub J."/>
            <person name="David R.G."/>
            <person name="Delcher A.L."/>
            <person name="Delehaunty K."/>
            <person name="Do C.B."/>
            <person name="Ebling H."/>
            <person name="Edwards K."/>
            <person name="Eickbush T."/>
            <person name="Evans J.D."/>
            <person name="Filipski A."/>
            <person name="Findeiss S."/>
            <person name="Freyhult E."/>
            <person name="Fulton L."/>
            <person name="Fulton R."/>
            <person name="Garcia A.C."/>
            <person name="Gardiner A."/>
            <person name="Garfield D.A."/>
            <person name="Garvin B.E."/>
            <person name="Gibson G."/>
            <person name="Gilbert D."/>
            <person name="Gnerre S."/>
            <person name="Godfrey J."/>
            <person name="Good R."/>
            <person name="Gotea V."/>
            <person name="Gravely B."/>
            <person name="Greenberg A.J."/>
            <person name="Griffiths-Jones S."/>
            <person name="Gross S."/>
            <person name="Guigo R."/>
            <person name="Gustafson E.A."/>
            <person name="Haerty W."/>
            <person name="Hahn M.W."/>
            <person name="Halligan D.L."/>
            <person name="Halpern A.L."/>
            <person name="Halter G.M."/>
            <person name="Han M.V."/>
            <person name="Heger A."/>
            <person name="Hillier L."/>
            <person name="Hinrichs A.S."/>
            <person name="Holmes I."/>
            <person name="Hoskins R.A."/>
            <person name="Hubisz M.J."/>
            <person name="Hultmark D."/>
            <person name="Huntley M.A."/>
            <person name="Jaffe D.B."/>
            <person name="Jagadeeshan S."/>
            <person name="Jeck W.R."/>
            <person name="Johnson J."/>
            <person name="Jones C.D."/>
            <person name="Jordan W.C."/>
            <person name="Karpen G.H."/>
            <person name="Kataoka E."/>
            <person name="Keightley P.D."/>
            <person name="Kheradpour P."/>
            <person name="Kirkness E.F."/>
            <person name="Koerich L.B."/>
            <person name="Kristiansen K."/>
            <person name="Kudrna D."/>
            <person name="Kulathinal R.J."/>
            <person name="Kumar S."/>
            <person name="Kwok R."/>
            <person name="Lander E."/>
            <person name="Langley C.H."/>
            <person name="Lapoint R."/>
            <person name="Lazzaro B.P."/>
            <person name="Lee S.J."/>
            <person name="Levesque L."/>
            <person name="Li R."/>
            <person name="Lin C.F."/>
            <person name="Lin M.F."/>
            <person name="Lindblad-Toh K."/>
            <person name="Llopart A."/>
            <person name="Long M."/>
            <person name="Low L."/>
            <person name="Lozovsky E."/>
            <person name="Lu J."/>
            <person name="Luo M."/>
            <person name="Machado C.A."/>
            <person name="Makalowski W."/>
            <person name="Marzo M."/>
            <person name="Matsuda M."/>
            <person name="Matzkin L."/>
            <person name="McAllister B."/>
            <person name="McBride C.S."/>
            <person name="McKernan B."/>
            <person name="McKernan K."/>
            <person name="Mendez-Lago M."/>
            <person name="Minx P."/>
            <person name="Mollenhauer M.U."/>
            <person name="Montooth K."/>
            <person name="Mount S.M."/>
            <person name="Mu X."/>
            <person name="Myers E."/>
            <person name="Negre B."/>
            <person name="Newfeld S."/>
            <person name="Nielsen R."/>
            <person name="Noor M.A."/>
            <person name="O'Grady P."/>
            <person name="Pachter L."/>
            <person name="Papaceit M."/>
            <person name="Parisi M.J."/>
            <person name="Parisi M."/>
            <person name="Parts L."/>
            <person name="Pedersen J.S."/>
            <person name="Pesole G."/>
            <person name="Phillippy A.M."/>
            <person name="Ponting C.P."/>
            <person name="Pop M."/>
            <person name="Porcelli D."/>
            <person name="Powell J.R."/>
            <person name="Prohaska S."/>
            <person name="Pruitt K."/>
            <person name="Puig M."/>
            <person name="Quesneville H."/>
            <person name="Ram K.R."/>
            <person name="Rand D."/>
            <person name="Rasmussen M.D."/>
            <person name="Reed L.K."/>
            <person name="Reenan R."/>
            <person name="Reily A."/>
            <person name="Remington K.A."/>
            <person name="Rieger T.T."/>
            <person name="Ritchie M.G."/>
            <person name="Robin C."/>
            <person name="Rogers Y.H."/>
            <person name="Rohde C."/>
            <person name="Rozas J."/>
            <person name="Rubenfield M.J."/>
            <person name="Ruiz A."/>
            <person name="Russo S."/>
            <person name="Salzberg S.L."/>
            <person name="Sanchez-Gracia A."/>
            <person name="Saranga D.J."/>
            <person name="Sato H."/>
            <person name="Schaeffer S.W."/>
            <person name="Schatz M.C."/>
            <person name="Schlenke T."/>
            <person name="Schwartz R."/>
            <person name="Segarra C."/>
            <person name="Singh R.S."/>
            <person name="Sirot L."/>
            <person name="Sirota M."/>
            <person name="Sisneros N.B."/>
            <person name="Smith C.D."/>
            <person name="Smith T.F."/>
            <person name="Spieth J."/>
            <person name="Stage D.E."/>
            <person name="Stark A."/>
            <person name="Stephan W."/>
            <person name="Strausberg R.L."/>
            <person name="Strempel S."/>
            <person name="Sturgill D."/>
            <person name="Sutton G."/>
            <person name="Sutton G.G."/>
            <person name="Tao W."/>
            <person name="Teichmann S."/>
            <person name="Tobari Y.N."/>
            <person name="Tomimura Y."/>
            <person name="Tsolas J.M."/>
            <person name="Valente V.L."/>
            <person name="Venter E."/>
            <person name="Venter J.C."/>
            <person name="Vicario S."/>
            <person name="Vieira F.G."/>
            <person name="Vilella A.J."/>
            <person name="Villasante A."/>
            <person name="Walenz B."/>
            <person name="Wang J."/>
            <person name="Wasserman M."/>
            <person name="Watts T."/>
            <person name="Wilson D."/>
            <person name="Wilson R.K."/>
            <person name="Wing R.A."/>
            <person name="Wolfner M.F."/>
            <person name="Wong A."/>
            <person name="Wong G.K."/>
            <person name="Wu C.I."/>
            <person name="Wu G."/>
            <person name="Yamamoto D."/>
            <person name="Yang H.P."/>
            <person name="Yang S.P."/>
            <person name="Yorke J.A."/>
            <person name="Yoshida K."/>
            <person name="Zdobnov E."/>
            <person name="Zhang P."/>
            <person name="Zhang Y."/>
            <person name="Zimin A.V."/>
            <person name="Baldwin J."/>
            <person name="Abdouelleil A."/>
            <person name="Abdulkadir J."/>
            <person name="Abebe A."/>
            <person name="Abera B."/>
            <person name="Abreu J."/>
            <person name="Acer S.C."/>
            <person name="Aftuck L."/>
            <person name="Alexander A."/>
            <person name="An P."/>
            <person name="Anderson E."/>
            <person name="Anderson S."/>
            <person name="Arachi H."/>
            <person name="Azer M."/>
            <person name="Bachantsang P."/>
            <person name="Barry A."/>
            <person name="Bayul T."/>
            <person name="Berlin A."/>
            <person name="Bessette D."/>
            <person name="Bloom T."/>
            <person name="Blye J."/>
            <person name="Boguslavskiy L."/>
            <person name="Bonnet C."/>
            <person name="Boukhgalter B."/>
            <person name="Bourzgui I."/>
            <person name="Brown A."/>
            <person name="Cahill P."/>
            <person name="Channer S."/>
            <person name="Cheshatsang Y."/>
            <person name="Chuda L."/>
            <person name="Citroen M."/>
            <person name="Collymore A."/>
            <person name="Cooke P."/>
            <person name="Costello M."/>
            <person name="D'Aco K."/>
            <person name="Daza R."/>
            <person name="De Haan G."/>
            <person name="DeGray S."/>
            <person name="DeMaso C."/>
            <person name="Dhargay N."/>
            <person name="Dooley K."/>
            <person name="Dooley E."/>
            <person name="Doricent M."/>
            <person name="Dorje P."/>
            <person name="Dorjee K."/>
            <person name="Dupes A."/>
            <person name="Elong R."/>
            <person name="Falk J."/>
            <person name="Farina A."/>
            <person name="Faro S."/>
            <person name="Ferguson D."/>
            <person name="Fisher S."/>
            <person name="Foley C.D."/>
            <person name="Franke A."/>
            <person name="Friedrich D."/>
            <person name="Gadbois L."/>
            <person name="Gearin G."/>
            <person name="Gearin C.R."/>
            <person name="Giannoukos G."/>
            <person name="Goode T."/>
            <person name="Graham J."/>
            <person name="Grandbois E."/>
            <person name="Grewal S."/>
            <person name="Gyaltsen K."/>
            <person name="Hafez N."/>
            <person name="Hagos B."/>
            <person name="Hall J."/>
            <person name="Henson C."/>
            <person name="Hollinger A."/>
            <person name="Honan T."/>
            <person name="Huard M.D."/>
            <person name="Hughes L."/>
            <person name="Hurhula B."/>
            <person name="Husby M.E."/>
            <person name="Kamat A."/>
            <person name="Kanga B."/>
            <person name="Kashin S."/>
            <person name="Khazanovich D."/>
            <person name="Kisner P."/>
            <person name="Lance K."/>
            <person name="Lara M."/>
            <person name="Lee W."/>
            <person name="Lennon N."/>
            <person name="Letendre F."/>
            <person name="LeVine R."/>
            <person name="Lipovsky A."/>
            <person name="Liu X."/>
            <person name="Liu J."/>
            <person name="Liu S."/>
            <person name="Lokyitsang T."/>
            <person name="Lokyitsang Y."/>
            <person name="Lubonja R."/>
            <person name="Lui A."/>
            <person name="MacDonald P."/>
            <person name="Magnisalis V."/>
            <person name="Maru K."/>
            <person name="Matthews C."/>
            <person name="McCusker W."/>
            <person name="McDonough S."/>
            <person name="Mehta T."/>
            <person name="Meldrim J."/>
            <person name="Meneus L."/>
            <person name="Mihai O."/>
            <person name="Mihalev A."/>
            <person name="Mihova T."/>
            <person name="Mittelman R."/>
            <person name="Mlenga V."/>
            <person name="Montmayeur A."/>
            <person name="Mulrain L."/>
            <person name="Navidi A."/>
            <person name="Naylor J."/>
            <person name="Negash T."/>
            <person name="Nguyen T."/>
            <person name="Nguyen N."/>
            <person name="Nicol R."/>
            <person name="Norbu C."/>
            <person name="Norbu N."/>
            <person name="Novod N."/>
            <person name="O'Neill B."/>
            <person name="Osman S."/>
            <person name="Markiewicz E."/>
            <person name="Oyono O.L."/>
            <person name="Patti C."/>
            <person name="Phunkhang P."/>
            <person name="Pierre F."/>
            <person name="Priest M."/>
            <person name="Raghuraman S."/>
            <person name="Rege F."/>
            <person name="Reyes R."/>
            <person name="Rise C."/>
            <person name="Rogov P."/>
            <person name="Ross K."/>
            <person name="Ryan E."/>
            <person name="Settipalli S."/>
            <person name="Shea T."/>
            <person name="Sherpa N."/>
            <person name="Shi L."/>
            <person name="Shih D."/>
            <person name="Sparrow T."/>
            <person name="Spaulding J."/>
            <person name="Stalker J."/>
            <person name="Stange-Thomann N."/>
            <person name="Stavropoulos S."/>
            <person name="Stone C."/>
            <person name="Strader C."/>
            <person name="Tesfaye S."/>
            <person name="Thomson T."/>
            <person name="Thoulutsang Y."/>
            <person name="Thoulutsang D."/>
            <person name="Topham K."/>
            <person name="Topping I."/>
            <person name="Tsamla T."/>
            <person name="Vassiliev H."/>
            <person name="Vo A."/>
            <person name="Wangchuk T."/>
            <person name="Wangdi T."/>
            <person name="Weiand M."/>
            <person name="Wilkinson J."/>
            <person name="Wilson A."/>
            <person name="Yadav S."/>
            <person name="Young G."/>
            <person name="Yu Q."/>
            <person name="Zembek L."/>
            <person name="Zhong D."/>
            <person name="Zimmer A."/>
            <person name="Zwirko Z."/>
            <person name="Jaffe D.B."/>
            <person name="Alvarez P."/>
            <person name="Brockman W."/>
            <person name="Butler J."/>
            <person name="Chin C."/>
            <person name="Gnerre S."/>
            <person name="Grabherr M."/>
            <person name="Kleber M."/>
            <person name="Mauceli E."/>
            <person name="MacCallum I."/>
        </authorList>
    </citation>
    <scope>NUCLEOTIDE SEQUENCE [LARGE SCALE GENOMIC DNA]</scope>
    <source>
        <strain evidence="3">Tucson 14024-0371.13</strain>
    </source>
</reference>
<dbReference type="Proteomes" id="UP000007801">
    <property type="component" value="Unassembled WGS sequence"/>
</dbReference>
<dbReference type="FunCoup" id="B3M5H2">
    <property type="interactions" value="12"/>
</dbReference>
<dbReference type="GO" id="GO:0007189">
    <property type="term" value="P:adenylate cyclase-activating G protein-coupled receptor signaling pathway"/>
    <property type="evidence" value="ECO:0007669"/>
    <property type="project" value="EnsemblMetazoa"/>
</dbReference>
<keyword evidence="3" id="KW-1185">Reference proteome</keyword>
<protein>
    <submittedName>
        <fullName evidence="2">Uncharacterized protein</fullName>
    </submittedName>
</protein>
<evidence type="ECO:0000313" key="3">
    <source>
        <dbReference type="Proteomes" id="UP000007801"/>
    </source>
</evidence>
<evidence type="ECO:0000256" key="1">
    <source>
        <dbReference type="SAM" id="SignalP"/>
    </source>
</evidence>
<accession>B3M5H2</accession>
<dbReference type="OrthoDB" id="8063837at2759"/>
<proteinExistence type="predicted"/>
<dbReference type="GeneID" id="6507037"/>
<organism evidence="2 3">
    <name type="scientific">Drosophila ananassae</name>
    <name type="common">Fruit fly</name>
    <dbReference type="NCBI Taxonomy" id="7217"/>
    <lineage>
        <taxon>Eukaryota</taxon>
        <taxon>Metazoa</taxon>
        <taxon>Ecdysozoa</taxon>
        <taxon>Arthropoda</taxon>
        <taxon>Hexapoda</taxon>
        <taxon>Insecta</taxon>
        <taxon>Pterygota</taxon>
        <taxon>Neoptera</taxon>
        <taxon>Endopterygota</taxon>
        <taxon>Diptera</taxon>
        <taxon>Brachycera</taxon>
        <taxon>Muscomorpha</taxon>
        <taxon>Ephydroidea</taxon>
        <taxon>Drosophilidae</taxon>
        <taxon>Drosophila</taxon>
        <taxon>Sophophora</taxon>
    </lineage>
</organism>
<dbReference type="STRING" id="7217.B3M5H2"/>
<feature type="chain" id="PRO_5002792071" evidence="1">
    <location>
        <begin position="27"/>
        <end position="150"/>
    </location>
</feature>
<dbReference type="GO" id="GO:0106024">
    <property type="term" value="P:negative regulation of pupariation"/>
    <property type="evidence" value="ECO:0007669"/>
    <property type="project" value="EnsemblMetazoa"/>
</dbReference>
<dbReference type="GO" id="GO:0048640">
    <property type="term" value="P:negative regulation of developmental growth"/>
    <property type="evidence" value="ECO:0007669"/>
    <property type="project" value="EnsemblMetazoa"/>
</dbReference>
<dbReference type="GO" id="GO:0001664">
    <property type="term" value="F:G protein-coupled receptor binding"/>
    <property type="evidence" value="ECO:0007669"/>
    <property type="project" value="EnsemblMetazoa"/>
</dbReference>
<dbReference type="HOGENOM" id="CLU_113860_0_0_1"/>
<dbReference type="InParanoid" id="B3M5H2"/>
<dbReference type="KEGG" id="dan:6507037"/>
<dbReference type="GO" id="GO:0009855">
    <property type="term" value="P:determination of bilateral symmetry"/>
    <property type="evidence" value="ECO:0007669"/>
    <property type="project" value="EnsemblMetazoa"/>
</dbReference>
<name>B3M5H2_DROAN</name>
<dbReference type="AlphaFoldDB" id="B3M5H2"/>
<dbReference type="OMA" id="KFAMEAC"/>
<dbReference type="CTD" id="39909"/>
<dbReference type="GO" id="GO:0071480">
    <property type="term" value="P:cellular response to gamma radiation"/>
    <property type="evidence" value="ECO:0007669"/>
    <property type="project" value="EnsemblMetazoa"/>
</dbReference>
<evidence type="ECO:0000313" key="2">
    <source>
        <dbReference type="EMBL" id="EDV39582.1"/>
    </source>
</evidence>
<gene>
    <name evidence="2" type="primary">Dana\GF24404</name>
    <name evidence="2" type="synonym">dana_GLEANR_9128</name>
    <name evidence="2" type="ORF">GF24404</name>
</gene>
<feature type="signal peptide" evidence="1">
    <location>
        <begin position="1"/>
        <end position="26"/>
    </location>
</feature>
<dbReference type="GO" id="GO:0007304">
    <property type="term" value="P:chorion-containing eggshell formation"/>
    <property type="evidence" value="ECO:0007669"/>
    <property type="project" value="EnsemblMetazoa"/>
</dbReference>
<dbReference type="PhylomeDB" id="B3M5H2"/>
<dbReference type="EMBL" id="CH902618">
    <property type="protein sequence ID" value="EDV39582.1"/>
    <property type="molecule type" value="Genomic_DNA"/>
</dbReference>
<dbReference type="GO" id="GO:0005615">
    <property type="term" value="C:extracellular space"/>
    <property type="evidence" value="ECO:0007669"/>
    <property type="project" value="EnsemblMetazoa"/>
</dbReference>
<keyword evidence="1" id="KW-0732">Signal</keyword>
<dbReference type="GO" id="GO:0048018">
    <property type="term" value="F:receptor ligand activity"/>
    <property type="evidence" value="ECO:0007669"/>
    <property type="project" value="EnsemblMetazoa"/>
</dbReference>
<dbReference type="eggNOG" id="ENOG502T8EE">
    <property type="taxonomic scope" value="Eukaryota"/>
</dbReference>